<evidence type="ECO:0000256" key="4">
    <source>
        <dbReference type="RuleBase" id="RU003690"/>
    </source>
</evidence>
<gene>
    <name evidence="6" type="ORF">DH2020_019430</name>
</gene>
<dbReference type="InterPro" id="IPR033132">
    <property type="entry name" value="GH_1_N_CS"/>
</dbReference>
<proteinExistence type="inferred from homology"/>
<comment type="caution">
    <text evidence="6">The sequence shown here is derived from an EMBL/GenBank/DDBJ whole genome shotgun (WGS) entry which is preliminary data.</text>
</comment>
<keyword evidence="3" id="KW-0326">Glycosidase</keyword>
<reference evidence="6 7" key="1">
    <citation type="journal article" date="2021" name="Comput. Struct. Biotechnol. J.">
        <title>De novo genome assembly of the potent medicinal plant Rehmannia glutinosa using nanopore technology.</title>
        <authorList>
            <person name="Ma L."/>
            <person name="Dong C."/>
            <person name="Song C."/>
            <person name="Wang X."/>
            <person name="Zheng X."/>
            <person name="Niu Y."/>
            <person name="Chen S."/>
            <person name="Feng W."/>
        </authorList>
    </citation>
    <scope>NUCLEOTIDE SEQUENCE [LARGE SCALE GENOMIC DNA]</scope>
    <source>
        <strain evidence="6">DH-2019</strain>
    </source>
</reference>
<evidence type="ECO:0000256" key="3">
    <source>
        <dbReference type="ARBA" id="ARBA00023295"/>
    </source>
</evidence>
<dbReference type="InterPro" id="IPR001360">
    <property type="entry name" value="Glyco_hydro_1"/>
</dbReference>
<evidence type="ECO:0000256" key="5">
    <source>
        <dbReference type="SAM" id="MobiDB-lite"/>
    </source>
</evidence>
<sequence>MEIENSLVIVNTTEQPIPIPIPTDNSHLNRSDFPEGFVFGTGTASFQVEGAAAIGGKGPSLWDDFTLRTPKRIADGSNGNVAADMYHRFKEDIRTMKKMGLDAYRFSISWPRILPGGRPSAGINREGLDYYNELIDTIIAHGMEPYVTLFHWDLPDILEKEYEGFLSKNIVADFREYANLCFFEFGDRVKWWTTLNEPWTYAVNGYVKGTFPPSKASCPPNRVLRKLPPHRSIQDQEHTVPITRSYSDIKYDKSDPAKDPYTVARNLLLAHAAAVHLYRTTYKPFQQGQIGIVNNSHWYVPLDENSEEDKAAARRAVDFMLGWFLDPCLYGRYPQNMIDFVPPENLAPFTTYESQMLKGSTDYIGVSDKNEYKLTAREACQDTRRTRYHQDHLANVLKAIENDKVNIKGYFVWSWCDNFEWAEGYTARFGINYIDFVNNLTRYPKNSAVWFCKFLKSRKKLLSLSKKRQAEDNSENGTDKRSKAGEE</sequence>
<evidence type="ECO:0000256" key="2">
    <source>
        <dbReference type="ARBA" id="ARBA00022801"/>
    </source>
</evidence>
<dbReference type="PRINTS" id="PR00131">
    <property type="entry name" value="GLHYDRLASE1"/>
</dbReference>
<keyword evidence="7" id="KW-1185">Reference proteome</keyword>
<organism evidence="6 7">
    <name type="scientific">Rehmannia glutinosa</name>
    <name type="common">Chinese foxglove</name>
    <dbReference type="NCBI Taxonomy" id="99300"/>
    <lineage>
        <taxon>Eukaryota</taxon>
        <taxon>Viridiplantae</taxon>
        <taxon>Streptophyta</taxon>
        <taxon>Embryophyta</taxon>
        <taxon>Tracheophyta</taxon>
        <taxon>Spermatophyta</taxon>
        <taxon>Magnoliopsida</taxon>
        <taxon>eudicotyledons</taxon>
        <taxon>Gunneridae</taxon>
        <taxon>Pentapetalae</taxon>
        <taxon>asterids</taxon>
        <taxon>lamiids</taxon>
        <taxon>Lamiales</taxon>
        <taxon>Orobanchaceae</taxon>
        <taxon>Rehmannieae</taxon>
        <taxon>Rehmannia</taxon>
    </lineage>
</organism>
<dbReference type="SUPFAM" id="SSF51445">
    <property type="entry name" value="(Trans)glycosidases"/>
    <property type="match status" value="1"/>
</dbReference>
<dbReference type="EMBL" id="JABTTQ020000010">
    <property type="protein sequence ID" value="KAK6148518.1"/>
    <property type="molecule type" value="Genomic_DNA"/>
</dbReference>
<accession>A0ABR0WNP8</accession>
<feature type="region of interest" description="Disordered" evidence="5">
    <location>
        <begin position="465"/>
        <end position="487"/>
    </location>
</feature>
<dbReference type="Pfam" id="PF00232">
    <property type="entry name" value="Glyco_hydro_1"/>
    <property type="match status" value="1"/>
</dbReference>
<evidence type="ECO:0000313" key="6">
    <source>
        <dbReference type="EMBL" id="KAK6148518.1"/>
    </source>
</evidence>
<dbReference type="PANTHER" id="PTHR10353:SF137">
    <property type="entry name" value="MYROSINASE 3-RELATED"/>
    <property type="match status" value="1"/>
</dbReference>
<dbReference type="PROSITE" id="PS00653">
    <property type="entry name" value="GLYCOSYL_HYDROL_F1_2"/>
    <property type="match status" value="1"/>
</dbReference>
<dbReference type="Gene3D" id="3.20.20.80">
    <property type="entry name" value="Glycosidases"/>
    <property type="match status" value="2"/>
</dbReference>
<dbReference type="InterPro" id="IPR017853">
    <property type="entry name" value="GH"/>
</dbReference>
<feature type="compositionally biased region" description="Basic and acidic residues" evidence="5">
    <location>
        <begin position="477"/>
        <end position="487"/>
    </location>
</feature>
<comment type="similarity">
    <text evidence="1 4">Belongs to the glycosyl hydrolase 1 family.</text>
</comment>
<evidence type="ECO:0000256" key="1">
    <source>
        <dbReference type="ARBA" id="ARBA00010838"/>
    </source>
</evidence>
<dbReference type="PANTHER" id="PTHR10353">
    <property type="entry name" value="GLYCOSYL HYDROLASE"/>
    <property type="match status" value="1"/>
</dbReference>
<protein>
    <submittedName>
        <fullName evidence="6">Uncharacterized protein</fullName>
    </submittedName>
</protein>
<evidence type="ECO:0000313" key="7">
    <source>
        <dbReference type="Proteomes" id="UP001318860"/>
    </source>
</evidence>
<dbReference type="Proteomes" id="UP001318860">
    <property type="component" value="Unassembled WGS sequence"/>
</dbReference>
<name>A0ABR0WNP8_REHGL</name>
<keyword evidence="2" id="KW-0378">Hydrolase</keyword>